<protein>
    <submittedName>
        <fullName evidence="3">Stage III sporulation protein AF</fullName>
    </submittedName>
</protein>
<accession>A0AAX3GW59</accession>
<dbReference type="InterPro" id="IPR014245">
    <property type="entry name" value="Spore_III_AF"/>
</dbReference>
<name>A0AAX3GW59_CLODI</name>
<dbReference type="EMBL" id="CAADAT010000002">
    <property type="protein sequence ID" value="VFD53048.1"/>
    <property type="molecule type" value="Genomic_DNA"/>
</dbReference>
<keyword evidence="2" id="KW-1133">Transmembrane helix</keyword>
<dbReference type="Proteomes" id="UP000346772">
    <property type="component" value="Unassembled WGS sequence"/>
</dbReference>
<evidence type="ECO:0000256" key="2">
    <source>
        <dbReference type="SAM" id="Phobius"/>
    </source>
</evidence>
<feature type="region of interest" description="Disordered" evidence="1">
    <location>
        <begin position="136"/>
        <end position="170"/>
    </location>
</feature>
<keyword evidence="2" id="KW-0812">Transmembrane</keyword>
<keyword evidence="2" id="KW-0472">Membrane</keyword>
<proteinExistence type="predicted"/>
<reference evidence="3 4" key="1">
    <citation type="submission" date="2019-02" db="EMBL/GenBank/DDBJ databases">
        <authorList>
            <consortium name="Pathogen Informatics"/>
        </authorList>
    </citation>
    <scope>NUCLEOTIDE SEQUENCE [LARGE SCALE GENOMIC DNA]</scope>
    <source>
        <strain evidence="3 4">078GUE027</strain>
    </source>
</reference>
<feature type="compositionally biased region" description="Basic and acidic residues" evidence="1">
    <location>
        <begin position="145"/>
        <end position="167"/>
    </location>
</feature>
<dbReference type="RefSeq" id="WP_003419162.1">
    <property type="nucleotide sequence ID" value="NZ_BEHB01000001.1"/>
</dbReference>
<evidence type="ECO:0000256" key="1">
    <source>
        <dbReference type="SAM" id="MobiDB-lite"/>
    </source>
</evidence>
<feature type="transmembrane region" description="Helical" evidence="2">
    <location>
        <begin position="7"/>
        <end position="28"/>
    </location>
</feature>
<dbReference type="AlphaFoldDB" id="A0AAX3GW59"/>
<feature type="transmembrane region" description="Helical" evidence="2">
    <location>
        <begin position="34"/>
        <end position="55"/>
    </location>
</feature>
<sequence>MLEGIKAWIVSVLIGAFIVNIVDMILPSSKIKPYVNLVLNFMFVFIVITPVVGFFSKDMSLEDRILKSMGSYNKQYVDSTNALAKETGNNSLSKGYEDGLKEVLKLKLDEYGYDLEDIELNGANINNIKIKEKNNNAKSNSSANEENKNNSTKREEENINSNDKENSKQVFKKGTEYGLSLNEEKLKNDLIKVLDVSIEDIQIDK</sequence>
<dbReference type="Pfam" id="PF09581">
    <property type="entry name" value="Spore_III_AF"/>
    <property type="match status" value="1"/>
</dbReference>
<organism evidence="3 4">
    <name type="scientific">Clostridioides difficile</name>
    <name type="common">Peptoclostridium difficile</name>
    <dbReference type="NCBI Taxonomy" id="1496"/>
    <lineage>
        <taxon>Bacteria</taxon>
        <taxon>Bacillati</taxon>
        <taxon>Bacillota</taxon>
        <taxon>Clostridia</taxon>
        <taxon>Peptostreptococcales</taxon>
        <taxon>Peptostreptococcaceae</taxon>
        <taxon>Clostridioides</taxon>
    </lineage>
</organism>
<evidence type="ECO:0000313" key="4">
    <source>
        <dbReference type="Proteomes" id="UP000346772"/>
    </source>
</evidence>
<evidence type="ECO:0000313" key="3">
    <source>
        <dbReference type="EMBL" id="VFD53048.1"/>
    </source>
</evidence>
<comment type="caution">
    <text evidence="3">The sequence shown here is derived from an EMBL/GenBank/DDBJ whole genome shotgun (WGS) entry which is preliminary data.</text>
</comment>
<gene>
    <name evidence="3" type="primary">spoiIIIAF</name>
    <name evidence="3" type="ORF">SAMEA1710456_00498</name>
</gene>